<keyword evidence="3" id="KW-1185">Reference proteome</keyword>
<sequence length="177" mass="20438">MVKQADTQLSPTPSLKRWWRHALYLPWRTKGYFTPSQLEQIEQAVGVAELGHPGEVMVIIEGNLPLRQAYWVDSRQRALDLFSLFKVWDTQYNSGMLLYVNICEHHLELLADRGIDQFVAPEHWQTICDQVIAEFKQDKYAQGVLAGVQLIGQTLQAFYTLQVEDRGNERANRPILI</sequence>
<dbReference type="PANTHER" id="PTHR30373:SF8">
    <property type="entry name" value="BLL7265 PROTEIN"/>
    <property type="match status" value="1"/>
</dbReference>
<dbReference type="AlphaFoldDB" id="A0A1T4W9A4"/>
<dbReference type="PANTHER" id="PTHR30373">
    <property type="entry name" value="UPF0603 PROTEIN YGCG"/>
    <property type="match status" value="1"/>
</dbReference>
<evidence type="ECO:0000313" key="3">
    <source>
        <dbReference type="Proteomes" id="UP000190460"/>
    </source>
</evidence>
<dbReference type="EMBL" id="FUYB01000004">
    <property type="protein sequence ID" value="SKA73843.1"/>
    <property type="molecule type" value="Genomic_DNA"/>
</dbReference>
<protein>
    <submittedName>
        <fullName evidence="2">TLP18.3, Psb32 and MOLO-1 founding protein of phosphatase</fullName>
    </submittedName>
</protein>
<dbReference type="InterPro" id="IPR007621">
    <property type="entry name" value="TPM_dom"/>
</dbReference>
<evidence type="ECO:0000259" key="1">
    <source>
        <dbReference type="Pfam" id="PF04536"/>
    </source>
</evidence>
<proteinExistence type="predicted"/>
<dbReference type="Proteomes" id="UP000190460">
    <property type="component" value="Unassembled WGS sequence"/>
</dbReference>
<organism evidence="2 3">
    <name type="scientific">Thiothrix eikelboomii</name>
    <dbReference type="NCBI Taxonomy" id="92487"/>
    <lineage>
        <taxon>Bacteria</taxon>
        <taxon>Pseudomonadati</taxon>
        <taxon>Pseudomonadota</taxon>
        <taxon>Gammaproteobacteria</taxon>
        <taxon>Thiotrichales</taxon>
        <taxon>Thiotrichaceae</taxon>
        <taxon>Thiothrix</taxon>
    </lineage>
</organism>
<dbReference type="STRING" id="92487.SAMN02745130_01292"/>
<reference evidence="2 3" key="1">
    <citation type="submission" date="2017-02" db="EMBL/GenBank/DDBJ databases">
        <authorList>
            <person name="Peterson S.W."/>
        </authorList>
    </citation>
    <scope>NUCLEOTIDE SEQUENCE [LARGE SCALE GENOMIC DNA]</scope>
    <source>
        <strain evidence="2 3">ATCC 49788</strain>
    </source>
</reference>
<dbReference type="RefSeq" id="WP_078921762.1">
    <property type="nucleotide sequence ID" value="NZ_FUYB01000004.1"/>
</dbReference>
<accession>A0A1T4W9A4</accession>
<feature type="domain" description="TPM" evidence="1">
    <location>
        <begin position="30"/>
        <end position="153"/>
    </location>
</feature>
<dbReference type="Gene3D" id="3.10.310.50">
    <property type="match status" value="1"/>
</dbReference>
<name>A0A1T4W9A4_9GAMM</name>
<dbReference type="Pfam" id="PF04536">
    <property type="entry name" value="TPM_phosphatase"/>
    <property type="match status" value="1"/>
</dbReference>
<dbReference type="OrthoDB" id="5683663at2"/>
<gene>
    <name evidence="2" type="ORF">SAMN02745130_01292</name>
</gene>
<evidence type="ECO:0000313" key="2">
    <source>
        <dbReference type="EMBL" id="SKA73843.1"/>
    </source>
</evidence>